<feature type="region of interest" description="Disordered" evidence="8">
    <location>
        <begin position="528"/>
        <end position="649"/>
    </location>
</feature>
<dbReference type="Proteomes" id="UP000024635">
    <property type="component" value="Unassembled WGS sequence"/>
</dbReference>
<evidence type="ECO:0000313" key="9">
    <source>
        <dbReference type="EMBL" id="EYC25992.1"/>
    </source>
</evidence>
<dbReference type="Pfam" id="PF12542">
    <property type="entry name" value="CWC25"/>
    <property type="match status" value="1"/>
</dbReference>
<reference evidence="10" key="1">
    <citation type="journal article" date="2015" name="Nat. Genet.">
        <title>The genome and transcriptome of the zoonotic hookworm Ancylostoma ceylanicum identify infection-specific gene families.</title>
        <authorList>
            <person name="Schwarz E.M."/>
            <person name="Hu Y."/>
            <person name="Antoshechkin I."/>
            <person name="Miller M.M."/>
            <person name="Sternberg P.W."/>
            <person name="Aroian R.V."/>
        </authorList>
    </citation>
    <scope>NUCLEOTIDE SEQUENCE</scope>
    <source>
        <strain evidence="10">HY135</strain>
    </source>
</reference>
<keyword evidence="3" id="KW-0507">mRNA processing</keyword>
<protein>
    <submittedName>
        <fullName evidence="9">Uncharacterized protein</fullName>
    </submittedName>
</protein>
<dbReference type="OrthoDB" id="21123at2759"/>
<keyword evidence="4" id="KW-0747">Spliceosome</keyword>
<comment type="similarity">
    <text evidence="2">Belongs to the CWC25 family.</text>
</comment>
<dbReference type="PANTHER" id="PTHR16196">
    <property type="entry name" value="CELL CYCLE CONTROL PROTEIN CWF25"/>
    <property type="match status" value="1"/>
</dbReference>
<keyword evidence="6" id="KW-0508">mRNA splicing</keyword>
<evidence type="ECO:0000256" key="6">
    <source>
        <dbReference type="ARBA" id="ARBA00023187"/>
    </source>
</evidence>
<dbReference type="AlphaFoldDB" id="A0A016VG40"/>
<feature type="region of interest" description="Disordered" evidence="8">
    <location>
        <begin position="457"/>
        <end position="511"/>
    </location>
</feature>
<evidence type="ECO:0000256" key="4">
    <source>
        <dbReference type="ARBA" id="ARBA00022728"/>
    </source>
</evidence>
<dbReference type="InterPro" id="IPR022209">
    <property type="entry name" value="CWC25"/>
</dbReference>
<name>A0A016VG40_9BILA</name>
<feature type="compositionally biased region" description="Polar residues" evidence="8">
    <location>
        <begin position="611"/>
        <end position="620"/>
    </location>
</feature>
<comment type="caution">
    <text evidence="9">The sequence shown here is derived from an EMBL/GenBank/DDBJ whole genome shotgun (WGS) entry which is preliminary data.</text>
</comment>
<keyword evidence="10" id="KW-1185">Reference proteome</keyword>
<accession>A0A016VG40</accession>
<feature type="compositionally biased region" description="Basic and acidic residues" evidence="8">
    <location>
        <begin position="471"/>
        <end position="489"/>
    </location>
</feature>
<evidence type="ECO:0000256" key="7">
    <source>
        <dbReference type="ARBA" id="ARBA00023242"/>
    </source>
</evidence>
<keyword evidence="7" id="KW-0539">Nucleus</keyword>
<evidence type="ECO:0000256" key="8">
    <source>
        <dbReference type="SAM" id="MobiDB-lite"/>
    </source>
</evidence>
<feature type="compositionally biased region" description="Basic and acidic residues" evidence="8">
    <location>
        <begin position="558"/>
        <end position="572"/>
    </location>
</feature>
<evidence type="ECO:0000256" key="3">
    <source>
        <dbReference type="ARBA" id="ARBA00022664"/>
    </source>
</evidence>
<dbReference type="GO" id="GO:0000398">
    <property type="term" value="P:mRNA splicing, via spliceosome"/>
    <property type="evidence" value="ECO:0007669"/>
    <property type="project" value="TreeGrafter"/>
</dbReference>
<dbReference type="InterPro" id="IPR051376">
    <property type="entry name" value="CWC25_splicing_factor"/>
</dbReference>
<dbReference type="EMBL" id="JARK01001347">
    <property type="protein sequence ID" value="EYC25992.1"/>
    <property type="molecule type" value="Genomic_DNA"/>
</dbReference>
<comment type="subcellular location">
    <subcellularLocation>
        <location evidence="1">Nucleus</location>
    </subcellularLocation>
</comment>
<evidence type="ECO:0000256" key="5">
    <source>
        <dbReference type="ARBA" id="ARBA00023054"/>
    </source>
</evidence>
<gene>
    <name evidence="9" type="primary">Acey_s0011.g1499</name>
    <name evidence="9" type="synonym">Acey-F52C9.7</name>
    <name evidence="9" type="ORF">Y032_0011g1499</name>
</gene>
<dbReference type="GO" id="GO:0005684">
    <property type="term" value="C:U2-type spliceosomal complex"/>
    <property type="evidence" value="ECO:0007669"/>
    <property type="project" value="TreeGrafter"/>
</dbReference>
<evidence type="ECO:0000256" key="2">
    <source>
        <dbReference type="ARBA" id="ARBA00006695"/>
    </source>
</evidence>
<evidence type="ECO:0000256" key="1">
    <source>
        <dbReference type="ARBA" id="ARBA00004123"/>
    </source>
</evidence>
<dbReference type="STRING" id="53326.A0A016VG40"/>
<keyword evidence="5" id="KW-0175">Coiled coil</keyword>
<organism evidence="9 10">
    <name type="scientific">Ancylostoma ceylanicum</name>
    <dbReference type="NCBI Taxonomy" id="53326"/>
    <lineage>
        <taxon>Eukaryota</taxon>
        <taxon>Metazoa</taxon>
        <taxon>Ecdysozoa</taxon>
        <taxon>Nematoda</taxon>
        <taxon>Chromadorea</taxon>
        <taxon>Rhabditida</taxon>
        <taxon>Rhabditina</taxon>
        <taxon>Rhabditomorpha</taxon>
        <taxon>Strongyloidea</taxon>
        <taxon>Ancylostomatidae</taxon>
        <taxon>Ancylostomatinae</taxon>
        <taxon>Ancylostoma</taxon>
    </lineage>
</organism>
<proteinExistence type="inferred from homology"/>
<dbReference type="PANTHER" id="PTHR16196:SF0">
    <property type="entry name" value="PRE-MRNA-SPLICING FACTOR CWC25 HOMOLOG"/>
    <property type="match status" value="1"/>
</dbReference>
<feature type="compositionally biased region" description="Basic residues" evidence="8">
    <location>
        <begin position="121"/>
        <end position="130"/>
    </location>
</feature>
<feature type="region of interest" description="Disordered" evidence="8">
    <location>
        <begin position="114"/>
        <end position="168"/>
    </location>
</feature>
<sequence length="649" mass="75002">MSEDKDIGWMYQGAKALVNREDYLLGKKIDKNFEKYSDAVNEQKPEALDALLHTRTVVKPQPSAVKTSALENYVVATEDPLVAVKVKEETRRREVLENPLMKLKFQKMLKEMMAEREGKTEKKKKKKKRKDSVDDEKPKKLKKKKKSRESTEKSSTSETISKRKGSRHQVPANILKGIHFRGVIPPLHLDLTQILSLAVAKDTRASEAMLENLGRVRFPQFNQSKGKIPILEARSHLLQFQVKDEKVAHPWNEVDVEDEVHLLLSREMMPKIARLVSQTANTNLEKPVEELHLLENDVFRVEIEGVVRGDLNHQNAGELLKSLTEAELQLHRNVQGGRHQDRREGVMTLLQHHPEETKKRVALKLETILHEQVRNGKEISVLAVDLRHLWPLEKLLILNLRKRARKRSAVQVHVLQHQAQILRMQVVVGKLLPRQKDRGNPPAALLMMLQLDQGSRKQPYQITRGIRKSSSQKEKRVRAFDSHIPEHLRPKGSGGENSEEEEIEDRFDREERERKKRFEGFGLVGVKKKSDDAGVSSENPYELSRKPTLPVYKKPERHRPLTEEEKQEKLREMMQNAAWRQETRNSNLKRARLVDEKEAEEDTNDKAPTFIRSQLNSAASDLTVEQRLQSNKKSLQRSHGFMEPKFTSK</sequence>
<evidence type="ECO:0000313" key="10">
    <source>
        <dbReference type="Proteomes" id="UP000024635"/>
    </source>
</evidence>